<organism evidence="1 2">
    <name type="scientific">Zarea fungicola</name>
    <dbReference type="NCBI Taxonomy" id="93591"/>
    <lineage>
        <taxon>Eukaryota</taxon>
        <taxon>Fungi</taxon>
        <taxon>Dikarya</taxon>
        <taxon>Ascomycota</taxon>
        <taxon>Pezizomycotina</taxon>
        <taxon>Sordariomycetes</taxon>
        <taxon>Hypocreomycetidae</taxon>
        <taxon>Hypocreales</taxon>
        <taxon>Cordycipitaceae</taxon>
        <taxon>Zarea</taxon>
    </lineage>
</organism>
<reference evidence="1" key="1">
    <citation type="submission" date="2022-08" db="EMBL/GenBank/DDBJ databases">
        <title>Genome Sequence of Lecanicillium fungicola.</title>
        <authorList>
            <person name="Buettner E."/>
        </authorList>
    </citation>
    <scope>NUCLEOTIDE SEQUENCE</scope>
    <source>
        <strain evidence="1">Babe33</strain>
    </source>
</reference>
<evidence type="ECO:0000313" key="2">
    <source>
        <dbReference type="Proteomes" id="UP001143910"/>
    </source>
</evidence>
<sequence length="184" mass="20762">MNEAESLQFIRKHTDIPVPTVYCHFLDDDAYYIITEFVDGISMADLSEKQKPIVCEKLERHRAKLKNLRSSRLGGPSGIVIPPYRVLKLAEADRWVLQPSASDDYVFCHNDLSQQNVIVDPNSLKINAIIDWEYAGFFPPYFDWPFYNRLGPSSAINGETDDSLALLGFLRSQASSDGASSEKT</sequence>
<dbReference type="EMBL" id="JANJQO010000272">
    <property type="protein sequence ID" value="KAJ2979561.1"/>
    <property type="molecule type" value="Genomic_DNA"/>
</dbReference>
<protein>
    <submittedName>
        <fullName evidence="1">Uncharacterized protein</fullName>
    </submittedName>
</protein>
<comment type="caution">
    <text evidence="1">The sequence shown here is derived from an EMBL/GenBank/DDBJ whole genome shotgun (WGS) entry which is preliminary data.</text>
</comment>
<gene>
    <name evidence="1" type="ORF">NQ176_g3179</name>
</gene>
<keyword evidence="2" id="KW-1185">Reference proteome</keyword>
<evidence type="ECO:0000313" key="1">
    <source>
        <dbReference type="EMBL" id="KAJ2979561.1"/>
    </source>
</evidence>
<proteinExistence type="predicted"/>
<dbReference type="Proteomes" id="UP001143910">
    <property type="component" value="Unassembled WGS sequence"/>
</dbReference>
<accession>A0ACC1NL30</accession>
<name>A0ACC1NL30_9HYPO</name>